<proteinExistence type="predicted"/>
<reference evidence="2" key="1">
    <citation type="journal article" date="2022" name="Int. J. Mol. Sci.">
        <title>Draft Genome of Tanacetum Coccineum: Genomic Comparison of Closely Related Tanacetum-Family Plants.</title>
        <authorList>
            <person name="Yamashiro T."/>
            <person name="Shiraishi A."/>
            <person name="Nakayama K."/>
            <person name="Satake H."/>
        </authorList>
    </citation>
    <scope>NUCLEOTIDE SEQUENCE</scope>
</reference>
<dbReference type="Proteomes" id="UP001151760">
    <property type="component" value="Unassembled WGS sequence"/>
</dbReference>
<keyword evidence="3" id="KW-1185">Reference proteome</keyword>
<sequence length="160" mass="18168">MSKLFYTCFTKLIIAYFLSYNKNIPRISNSEMHSKGDDLPITKLSNTIEVESEKVKVVEEPEEQNVSPVRSRRGKGYMCSGENETNIPKLFKKNVVPRKQYHLNLLESLKQKKQPVAGEGSSDAHTKYYANSETNNDTILYCSCLDTSEESANETDDADE</sequence>
<reference evidence="2" key="2">
    <citation type="submission" date="2022-01" db="EMBL/GenBank/DDBJ databases">
        <authorList>
            <person name="Yamashiro T."/>
            <person name="Shiraishi A."/>
            <person name="Satake H."/>
            <person name="Nakayama K."/>
        </authorList>
    </citation>
    <scope>NUCLEOTIDE SEQUENCE</scope>
</reference>
<protein>
    <submittedName>
        <fullName evidence="2">Uncharacterized protein</fullName>
    </submittedName>
</protein>
<evidence type="ECO:0000313" key="3">
    <source>
        <dbReference type="Proteomes" id="UP001151760"/>
    </source>
</evidence>
<dbReference type="EMBL" id="BQNB010019729">
    <property type="protein sequence ID" value="GJT88420.1"/>
    <property type="molecule type" value="Genomic_DNA"/>
</dbReference>
<gene>
    <name evidence="2" type="ORF">Tco_1070137</name>
</gene>
<organism evidence="2 3">
    <name type="scientific">Tanacetum coccineum</name>
    <dbReference type="NCBI Taxonomy" id="301880"/>
    <lineage>
        <taxon>Eukaryota</taxon>
        <taxon>Viridiplantae</taxon>
        <taxon>Streptophyta</taxon>
        <taxon>Embryophyta</taxon>
        <taxon>Tracheophyta</taxon>
        <taxon>Spermatophyta</taxon>
        <taxon>Magnoliopsida</taxon>
        <taxon>eudicotyledons</taxon>
        <taxon>Gunneridae</taxon>
        <taxon>Pentapetalae</taxon>
        <taxon>asterids</taxon>
        <taxon>campanulids</taxon>
        <taxon>Asterales</taxon>
        <taxon>Asteraceae</taxon>
        <taxon>Asteroideae</taxon>
        <taxon>Anthemideae</taxon>
        <taxon>Anthemidinae</taxon>
        <taxon>Tanacetum</taxon>
    </lineage>
</organism>
<accession>A0ABQ5HKV7</accession>
<feature type="region of interest" description="Disordered" evidence="1">
    <location>
        <begin position="59"/>
        <end position="80"/>
    </location>
</feature>
<evidence type="ECO:0000256" key="1">
    <source>
        <dbReference type="SAM" id="MobiDB-lite"/>
    </source>
</evidence>
<comment type="caution">
    <text evidence="2">The sequence shown here is derived from an EMBL/GenBank/DDBJ whole genome shotgun (WGS) entry which is preliminary data.</text>
</comment>
<name>A0ABQ5HKV7_9ASTR</name>
<evidence type="ECO:0000313" key="2">
    <source>
        <dbReference type="EMBL" id="GJT88420.1"/>
    </source>
</evidence>